<keyword evidence="2" id="KW-1185">Reference proteome</keyword>
<evidence type="ECO:0000313" key="2">
    <source>
        <dbReference type="Proteomes" id="UP000008043"/>
    </source>
</evidence>
<dbReference type="HOGENOM" id="CLU_2977174_0_0_11"/>
<dbReference type="Proteomes" id="UP000008043">
    <property type="component" value="Chromosome"/>
</dbReference>
<dbReference type="KEGG" id="sdv:BN159_1543"/>
<dbReference type="AlphaFoldDB" id="K4QYC1"/>
<reference evidence="1 2" key="1">
    <citation type="journal article" date="2012" name="J. Bacteriol.">
        <title>Genome sequence of the bacterium Streptomyces davawensis JCM 4913 and heterologous production of the unique antibiotic roseoflavin.</title>
        <authorList>
            <person name="Jankowitsch F."/>
            <person name="Schwarz J."/>
            <person name="Ruckert C."/>
            <person name="Gust B."/>
            <person name="Szczepanowski R."/>
            <person name="Blom J."/>
            <person name="Pelzer S."/>
            <person name="Kalinowski J."/>
            <person name="Mack M."/>
        </authorList>
    </citation>
    <scope>NUCLEOTIDE SEQUENCE [LARGE SCALE GENOMIC DNA]</scope>
    <source>
        <strain evidence="2">DSM 101723 / JCM 4913 / KCC S-0913 / 768</strain>
    </source>
</reference>
<evidence type="ECO:0000313" key="1">
    <source>
        <dbReference type="EMBL" id="CCK25922.1"/>
    </source>
</evidence>
<organism evidence="1 2">
    <name type="scientific">Streptomyces davaonensis (strain DSM 101723 / JCM 4913 / KCC S-0913 / 768)</name>
    <dbReference type="NCBI Taxonomy" id="1214101"/>
    <lineage>
        <taxon>Bacteria</taxon>
        <taxon>Bacillati</taxon>
        <taxon>Actinomycetota</taxon>
        <taxon>Actinomycetes</taxon>
        <taxon>Kitasatosporales</taxon>
        <taxon>Streptomycetaceae</taxon>
        <taxon>Streptomyces</taxon>
    </lineage>
</organism>
<name>K4QYC1_STRDJ</name>
<gene>
    <name evidence="1" type="ORF">BN159_1543</name>
</gene>
<sequence>MIVVDDYSNSSPQVFARVERIAGRFVGAVHDLDIRDRHAVSAVFPTGTPWTPYCTSRA</sequence>
<proteinExistence type="predicted"/>
<dbReference type="STRING" id="1214101.BN159_1543"/>
<dbReference type="EMBL" id="HE971709">
    <property type="protein sequence ID" value="CCK25922.1"/>
    <property type="molecule type" value="Genomic_DNA"/>
</dbReference>
<protein>
    <submittedName>
        <fullName evidence="1">Uncharacterized protein</fullName>
    </submittedName>
</protein>
<accession>K4QYC1</accession>
<dbReference type="PATRIC" id="fig|1214101.3.peg.1564"/>